<comment type="caution">
    <text evidence="1">The sequence shown here is derived from an EMBL/GenBank/DDBJ whole genome shotgun (WGS) entry which is preliminary data.</text>
</comment>
<dbReference type="EMBL" id="JBHRWO010000010">
    <property type="protein sequence ID" value="MFC3493564.1"/>
    <property type="molecule type" value="Genomic_DNA"/>
</dbReference>
<proteinExistence type="predicted"/>
<protein>
    <recommendedName>
        <fullName evidence="3">Septum formation-related domain-containing protein</fullName>
    </recommendedName>
</protein>
<sequence>MNLNTETFGPIRRLLAVGGVALAGSVALTGCSILEEAASDTTSDTEVSSSQLDAAADAASGDCLPEPPVGGDSSTFAVDCDAPEAFWTITAIEADPGLTAAGEGEIADPQGIYDICGDSVGAMVPGEAWTDWNMIWDQTTGNVDYLFCMEAIDKPNAEGVTPVVPSATDECFDSTQYLYGTYPCDAAGVDSVVIDVVTVDPAEWATADAEALSAECEGDWSYYLPAMDQFGRTTAVYCTA</sequence>
<reference evidence="2" key="1">
    <citation type="journal article" date="2019" name="Int. J. Syst. Evol. Microbiol.">
        <title>The Global Catalogue of Microorganisms (GCM) 10K type strain sequencing project: providing services to taxonomists for standard genome sequencing and annotation.</title>
        <authorList>
            <consortium name="The Broad Institute Genomics Platform"/>
            <consortium name="The Broad Institute Genome Sequencing Center for Infectious Disease"/>
            <person name="Wu L."/>
            <person name="Ma J."/>
        </authorList>
    </citation>
    <scope>NUCLEOTIDE SEQUENCE [LARGE SCALE GENOMIC DNA]</scope>
    <source>
        <strain evidence="2">CGMCC 4.7396</strain>
    </source>
</reference>
<dbReference type="RefSeq" id="WP_387976127.1">
    <property type="nucleotide sequence ID" value="NZ_JBHRWO010000010.1"/>
</dbReference>
<evidence type="ECO:0000313" key="2">
    <source>
        <dbReference type="Proteomes" id="UP001595712"/>
    </source>
</evidence>
<accession>A0ABV7Q1U0</accession>
<name>A0ABV7Q1U0_9ACTN</name>
<organism evidence="1 2">
    <name type="scientific">Glycomyces rhizosphaerae</name>
    <dbReference type="NCBI Taxonomy" id="2054422"/>
    <lineage>
        <taxon>Bacteria</taxon>
        <taxon>Bacillati</taxon>
        <taxon>Actinomycetota</taxon>
        <taxon>Actinomycetes</taxon>
        <taxon>Glycomycetales</taxon>
        <taxon>Glycomycetaceae</taxon>
        <taxon>Glycomyces</taxon>
    </lineage>
</organism>
<dbReference type="Proteomes" id="UP001595712">
    <property type="component" value="Unassembled WGS sequence"/>
</dbReference>
<evidence type="ECO:0008006" key="3">
    <source>
        <dbReference type="Google" id="ProtNLM"/>
    </source>
</evidence>
<evidence type="ECO:0000313" key="1">
    <source>
        <dbReference type="EMBL" id="MFC3493564.1"/>
    </source>
</evidence>
<gene>
    <name evidence="1" type="ORF">ACFO8M_13880</name>
</gene>
<keyword evidence="2" id="KW-1185">Reference proteome</keyword>